<keyword evidence="3" id="KW-1185">Reference proteome</keyword>
<dbReference type="AlphaFoldDB" id="A0A443PLU3"/>
<evidence type="ECO:0000313" key="3">
    <source>
        <dbReference type="Proteomes" id="UP000283530"/>
    </source>
</evidence>
<evidence type="ECO:0000313" key="2">
    <source>
        <dbReference type="EMBL" id="RWR91728.1"/>
    </source>
</evidence>
<feature type="compositionally biased region" description="Acidic residues" evidence="1">
    <location>
        <begin position="28"/>
        <end position="42"/>
    </location>
</feature>
<evidence type="ECO:0000256" key="1">
    <source>
        <dbReference type="SAM" id="MobiDB-lite"/>
    </source>
</evidence>
<name>A0A443PLU3_9MAGN</name>
<protein>
    <submittedName>
        <fullName evidence="2">Uncharacterized protein</fullName>
    </submittedName>
</protein>
<reference evidence="2 3" key="1">
    <citation type="journal article" date="2019" name="Nat. Plants">
        <title>Stout camphor tree genome fills gaps in understanding of flowering plant genome evolution.</title>
        <authorList>
            <person name="Chaw S.M."/>
            <person name="Liu Y.C."/>
            <person name="Wu Y.W."/>
            <person name="Wang H.Y."/>
            <person name="Lin C.I."/>
            <person name="Wu C.S."/>
            <person name="Ke H.M."/>
            <person name="Chang L.Y."/>
            <person name="Hsu C.Y."/>
            <person name="Yang H.T."/>
            <person name="Sudianto E."/>
            <person name="Hsu M.H."/>
            <person name="Wu K.P."/>
            <person name="Wang L.N."/>
            <person name="Leebens-Mack J.H."/>
            <person name="Tsai I.J."/>
        </authorList>
    </citation>
    <scope>NUCLEOTIDE SEQUENCE [LARGE SCALE GENOMIC DNA]</scope>
    <source>
        <strain evidence="3">cv. Chaw 1501</strain>
        <tissue evidence="2">Young leaves</tissue>
    </source>
</reference>
<organism evidence="2 3">
    <name type="scientific">Cinnamomum micranthum f. kanehirae</name>
    <dbReference type="NCBI Taxonomy" id="337451"/>
    <lineage>
        <taxon>Eukaryota</taxon>
        <taxon>Viridiplantae</taxon>
        <taxon>Streptophyta</taxon>
        <taxon>Embryophyta</taxon>
        <taxon>Tracheophyta</taxon>
        <taxon>Spermatophyta</taxon>
        <taxon>Magnoliopsida</taxon>
        <taxon>Magnoliidae</taxon>
        <taxon>Laurales</taxon>
        <taxon>Lauraceae</taxon>
        <taxon>Cinnamomum</taxon>
    </lineage>
</organism>
<gene>
    <name evidence="2" type="ORF">CKAN_02089700</name>
</gene>
<dbReference type="PANTHER" id="PTHR36045:SF2">
    <property type="entry name" value="OS04G0558500 PROTEIN"/>
    <property type="match status" value="1"/>
</dbReference>
<comment type="caution">
    <text evidence="2">The sequence shown here is derived from an EMBL/GenBank/DDBJ whole genome shotgun (WGS) entry which is preliminary data.</text>
</comment>
<dbReference type="EMBL" id="QPKB01000009">
    <property type="protein sequence ID" value="RWR91728.1"/>
    <property type="molecule type" value="Genomic_DNA"/>
</dbReference>
<accession>A0A443PLU3</accession>
<dbReference type="PANTHER" id="PTHR36045">
    <property type="entry name" value="OS04G0558500 PROTEIN"/>
    <property type="match status" value="1"/>
</dbReference>
<dbReference type="Proteomes" id="UP000283530">
    <property type="component" value="Unassembled WGS sequence"/>
</dbReference>
<feature type="region of interest" description="Disordered" evidence="1">
    <location>
        <begin position="1"/>
        <end position="46"/>
    </location>
</feature>
<dbReference type="OrthoDB" id="781564at2759"/>
<sequence>MSDLQHHQKHKKRTLEIENPTSDQEHEAVEEEDEEGEGEIEDLERQVGEMAEKIIHFRTTVPDLLKETLESSLIARRPFLPPIDLSQASVTSDRNHDAGANVELSNQSLLEEEDPETAAKICLLKSKISSNVSAMPVILKRMNECITAIDKLDRCNVDIHPAFKRRRKQ</sequence>
<proteinExistence type="predicted"/>